<evidence type="ECO:0000313" key="14">
    <source>
        <dbReference type="Proteomes" id="UP000001351"/>
    </source>
</evidence>
<keyword evidence="5" id="KW-0808">Transferase</keyword>
<dbReference type="SUPFAM" id="SSF55874">
    <property type="entry name" value="ATPase domain of HSP90 chaperone/DNA topoisomerase II/histidine kinase"/>
    <property type="match status" value="1"/>
</dbReference>
<name>E3FTH1_STIAD</name>
<feature type="domain" description="Histidine kinase" evidence="11">
    <location>
        <begin position="277"/>
        <end position="493"/>
    </location>
</feature>
<keyword evidence="6" id="KW-0547">Nucleotide-binding</keyword>
<dbReference type="InterPro" id="IPR036890">
    <property type="entry name" value="HATPase_C_sf"/>
</dbReference>
<dbReference type="EC" id="2.7.13.3" evidence="3"/>
<dbReference type="PROSITE" id="PS50109">
    <property type="entry name" value="HIS_KIN"/>
    <property type="match status" value="1"/>
</dbReference>
<dbReference type="SUPFAM" id="SSF158472">
    <property type="entry name" value="HAMP domain-like"/>
    <property type="match status" value="1"/>
</dbReference>
<feature type="transmembrane region" description="Helical" evidence="10">
    <location>
        <begin position="29"/>
        <end position="51"/>
    </location>
</feature>
<comment type="catalytic activity">
    <reaction evidence="1">
        <text>ATP + protein L-histidine = ADP + protein N-phospho-L-histidine.</text>
        <dbReference type="EC" id="2.7.13.3"/>
    </reaction>
</comment>
<dbReference type="CDD" id="cd00082">
    <property type="entry name" value="HisKA"/>
    <property type="match status" value="1"/>
</dbReference>
<evidence type="ECO:0000259" key="11">
    <source>
        <dbReference type="PROSITE" id="PS50109"/>
    </source>
</evidence>
<dbReference type="InterPro" id="IPR003660">
    <property type="entry name" value="HAMP_dom"/>
</dbReference>
<evidence type="ECO:0000256" key="1">
    <source>
        <dbReference type="ARBA" id="ARBA00000085"/>
    </source>
</evidence>
<dbReference type="SMART" id="SM00387">
    <property type="entry name" value="HATPase_c"/>
    <property type="match status" value="1"/>
</dbReference>
<dbReference type="eggNOG" id="COG2205">
    <property type="taxonomic scope" value="Bacteria"/>
</dbReference>
<dbReference type="GO" id="GO:0005524">
    <property type="term" value="F:ATP binding"/>
    <property type="evidence" value="ECO:0007669"/>
    <property type="project" value="UniProtKB-KW"/>
</dbReference>
<evidence type="ECO:0000256" key="2">
    <source>
        <dbReference type="ARBA" id="ARBA00004370"/>
    </source>
</evidence>
<feature type="transmembrane region" description="Helical" evidence="10">
    <location>
        <begin position="193"/>
        <end position="215"/>
    </location>
</feature>
<dbReference type="GO" id="GO:0000155">
    <property type="term" value="F:phosphorelay sensor kinase activity"/>
    <property type="evidence" value="ECO:0007669"/>
    <property type="project" value="InterPro"/>
</dbReference>
<dbReference type="InterPro" id="IPR003594">
    <property type="entry name" value="HATPase_dom"/>
</dbReference>
<dbReference type="STRING" id="378806.STAUR_0581"/>
<dbReference type="Gene3D" id="3.30.565.10">
    <property type="entry name" value="Histidine kinase-like ATPase, C-terminal domain"/>
    <property type="match status" value="1"/>
</dbReference>
<evidence type="ECO:0000256" key="9">
    <source>
        <dbReference type="ARBA" id="ARBA00023012"/>
    </source>
</evidence>
<keyword evidence="9" id="KW-0902">Two-component regulatory system</keyword>
<protein>
    <recommendedName>
        <fullName evidence="3">histidine kinase</fullName>
        <ecNumber evidence="3">2.7.13.3</ecNumber>
    </recommendedName>
</protein>
<keyword evidence="10" id="KW-0812">Transmembrane</keyword>
<dbReference type="PANTHER" id="PTHR42878:SF7">
    <property type="entry name" value="SENSOR HISTIDINE KINASE GLRK"/>
    <property type="match status" value="1"/>
</dbReference>
<keyword evidence="8" id="KW-0067">ATP-binding</keyword>
<evidence type="ECO:0000259" key="12">
    <source>
        <dbReference type="PROSITE" id="PS50885"/>
    </source>
</evidence>
<dbReference type="EMBL" id="CP002271">
    <property type="protein sequence ID" value="ADO68385.1"/>
    <property type="molecule type" value="Genomic_DNA"/>
</dbReference>
<dbReference type="HOGENOM" id="CLU_000445_89_6_7"/>
<dbReference type="AlphaFoldDB" id="E3FTH1"/>
<proteinExistence type="predicted"/>
<accession>E3FTH1</accession>
<comment type="subcellular location">
    <subcellularLocation>
        <location evidence="2">Membrane</location>
    </subcellularLocation>
</comment>
<dbReference type="KEGG" id="sur:STAUR_0581"/>
<dbReference type="Pfam" id="PF02518">
    <property type="entry name" value="HATPase_c"/>
    <property type="match status" value="1"/>
</dbReference>
<evidence type="ECO:0000256" key="6">
    <source>
        <dbReference type="ARBA" id="ARBA00022741"/>
    </source>
</evidence>
<dbReference type="GO" id="GO:0016020">
    <property type="term" value="C:membrane"/>
    <property type="evidence" value="ECO:0007669"/>
    <property type="project" value="UniProtKB-SubCell"/>
</dbReference>
<dbReference type="CDD" id="cd00075">
    <property type="entry name" value="HATPase"/>
    <property type="match status" value="1"/>
</dbReference>
<dbReference type="GO" id="GO:0030295">
    <property type="term" value="F:protein kinase activator activity"/>
    <property type="evidence" value="ECO:0007669"/>
    <property type="project" value="TreeGrafter"/>
</dbReference>
<evidence type="ECO:0000256" key="7">
    <source>
        <dbReference type="ARBA" id="ARBA00022777"/>
    </source>
</evidence>
<dbReference type="Proteomes" id="UP000001351">
    <property type="component" value="Chromosome"/>
</dbReference>
<dbReference type="PRINTS" id="PR00344">
    <property type="entry name" value="BCTRLSENSOR"/>
</dbReference>
<dbReference type="Pfam" id="PF00512">
    <property type="entry name" value="HisKA"/>
    <property type="match status" value="1"/>
</dbReference>
<keyword evidence="14" id="KW-1185">Reference proteome</keyword>
<dbReference type="OrthoDB" id="9770955at2"/>
<evidence type="ECO:0000313" key="13">
    <source>
        <dbReference type="EMBL" id="ADO68385.1"/>
    </source>
</evidence>
<keyword evidence="10" id="KW-0472">Membrane</keyword>
<dbReference type="PROSITE" id="PS50885">
    <property type="entry name" value="HAMP"/>
    <property type="match status" value="1"/>
</dbReference>
<dbReference type="Gene3D" id="1.10.287.130">
    <property type="match status" value="1"/>
</dbReference>
<dbReference type="InterPro" id="IPR004358">
    <property type="entry name" value="Sig_transdc_His_kin-like_C"/>
</dbReference>
<gene>
    <name evidence="13" type="ordered locus">STAUR_0581</name>
</gene>
<dbReference type="InterPro" id="IPR003661">
    <property type="entry name" value="HisK_dim/P_dom"/>
</dbReference>
<evidence type="ECO:0000256" key="4">
    <source>
        <dbReference type="ARBA" id="ARBA00022553"/>
    </source>
</evidence>
<dbReference type="SMART" id="SM00388">
    <property type="entry name" value="HisKA"/>
    <property type="match status" value="1"/>
</dbReference>
<keyword evidence="7" id="KW-0418">Kinase</keyword>
<keyword evidence="10" id="KW-1133">Transmembrane helix</keyword>
<reference evidence="13 14" key="1">
    <citation type="journal article" date="2011" name="Mol. Biol. Evol.">
        <title>Comparative genomic analysis of fruiting body formation in Myxococcales.</title>
        <authorList>
            <person name="Huntley S."/>
            <person name="Hamann N."/>
            <person name="Wegener-Feldbrugge S."/>
            <person name="Treuner-Lange A."/>
            <person name="Kube M."/>
            <person name="Reinhardt R."/>
            <person name="Klages S."/>
            <person name="Muller R."/>
            <person name="Ronning C.M."/>
            <person name="Nierman W.C."/>
            <person name="Sogaard-Andersen L."/>
        </authorList>
    </citation>
    <scope>NUCLEOTIDE SEQUENCE [LARGE SCALE GENOMIC DNA]</scope>
    <source>
        <strain evidence="13 14">DW4/3-1</strain>
    </source>
</reference>
<keyword evidence="4" id="KW-0597">Phosphoprotein</keyword>
<dbReference type="PANTHER" id="PTHR42878">
    <property type="entry name" value="TWO-COMPONENT HISTIDINE KINASE"/>
    <property type="match status" value="1"/>
</dbReference>
<feature type="domain" description="HAMP" evidence="12">
    <location>
        <begin position="217"/>
        <end position="269"/>
    </location>
</feature>
<dbReference type="Gene3D" id="6.10.340.10">
    <property type="match status" value="1"/>
</dbReference>
<dbReference type="InterPro" id="IPR036097">
    <property type="entry name" value="HisK_dim/P_sf"/>
</dbReference>
<dbReference type="InterPro" id="IPR050351">
    <property type="entry name" value="BphY/WalK/GraS-like"/>
</dbReference>
<dbReference type="GO" id="GO:0007234">
    <property type="term" value="P:osmosensory signaling via phosphorelay pathway"/>
    <property type="evidence" value="ECO:0007669"/>
    <property type="project" value="TreeGrafter"/>
</dbReference>
<evidence type="ECO:0000256" key="8">
    <source>
        <dbReference type="ARBA" id="ARBA00022840"/>
    </source>
</evidence>
<organism evidence="13 14">
    <name type="scientific">Stigmatella aurantiaca (strain DW4/3-1)</name>
    <dbReference type="NCBI Taxonomy" id="378806"/>
    <lineage>
        <taxon>Bacteria</taxon>
        <taxon>Pseudomonadati</taxon>
        <taxon>Myxococcota</taxon>
        <taxon>Myxococcia</taxon>
        <taxon>Myxococcales</taxon>
        <taxon>Cystobacterineae</taxon>
        <taxon>Archangiaceae</taxon>
        <taxon>Stigmatella</taxon>
    </lineage>
</organism>
<dbReference type="InterPro" id="IPR005467">
    <property type="entry name" value="His_kinase_dom"/>
</dbReference>
<dbReference type="SMART" id="SM00304">
    <property type="entry name" value="HAMP"/>
    <property type="match status" value="1"/>
</dbReference>
<dbReference type="FunFam" id="3.30.565.10:FF:000006">
    <property type="entry name" value="Sensor histidine kinase WalK"/>
    <property type="match status" value="1"/>
</dbReference>
<dbReference type="GO" id="GO:0000156">
    <property type="term" value="F:phosphorelay response regulator activity"/>
    <property type="evidence" value="ECO:0007669"/>
    <property type="project" value="TreeGrafter"/>
</dbReference>
<evidence type="ECO:0000256" key="3">
    <source>
        <dbReference type="ARBA" id="ARBA00012438"/>
    </source>
</evidence>
<dbReference type="SUPFAM" id="SSF47384">
    <property type="entry name" value="Homodimeric domain of signal transducing histidine kinase"/>
    <property type="match status" value="1"/>
</dbReference>
<dbReference type="eggNOG" id="COG3850">
    <property type="taxonomic scope" value="Bacteria"/>
</dbReference>
<evidence type="ECO:0000256" key="5">
    <source>
        <dbReference type="ARBA" id="ARBA00022679"/>
    </source>
</evidence>
<dbReference type="CDD" id="cd06225">
    <property type="entry name" value="HAMP"/>
    <property type="match status" value="1"/>
</dbReference>
<evidence type="ECO:0000256" key="10">
    <source>
        <dbReference type="SAM" id="Phobius"/>
    </source>
</evidence>
<sequence length="508" mass="55529">MTAEGPCCTGACLFQTRRPAGGHLSLRRVLTSIMVVLGLLVLASIGSLAMITRYFQRMSDGVGLATEGVRLPEDLEIELLNHYRRSFEPPAEPPAVQGALLAASENRLMLGLDAVTNIALSIEERNLIDGVRQKVYAYLVAEREARSDPTEEKLQRAKGALDVALVNTAFLTYYNVKEARDTEAQAVRWSRTALVGSTTLSTLLLLSLVAMLLWMRRAVLRPVIGVSQAMRRFGAGDKETRAPERGPAELREMALTFNEMAATLAQRQEEQLTFLAGVAHDLRNPLAALKMSTALAGSGRNEASPERIQRMLTLVRRQVARLDRMVGDLLDAARIEAGRLELHIEERDAREMARSVVELFEASGQGRELRLSVPEVPVPLRCDGTRMEQVLNNLVSNALKYSPTGTSVDVTVSRQQDEAILTVTDRGIGLSAEAKHHLFSPFMRANNARDCAPGAGLGLSVARRIVEAHGGRIEVESQPGQGATFRVRLPLSLPRPPAAPWSAGDVMH</sequence>
<dbReference type="Pfam" id="PF00672">
    <property type="entry name" value="HAMP"/>
    <property type="match status" value="1"/>
</dbReference>